<dbReference type="GO" id="GO:0008909">
    <property type="term" value="F:isochorismate synthase activity"/>
    <property type="evidence" value="ECO:0007669"/>
    <property type="project" value="UniProtKB-UniRule"/>
</dbReference>
<dbReference type="OrthoDB" id="9806579at2"/>
<keyword evidence="4 5" id="KW-0413">Isomerase</keyword>
<dbReference type="FunFam" id="3.60.120.10:FF:000002">
    <property type="entry name" value="Isochorismate synthase MenF"/>
    <property type="match status" value="1"/>
</dbReference>
<organism evidence="7 8">
    <name type="scientific">Kosakonia oryzendophytica</name>
    <dbReference type="NCBI Taxonomy" id="1005665"/>
    <lineage>
        <taxon>Bacteria</taxon>
        <taxon>Pseudomonadati</taxon>
        <taxon>Pseudomonadota</taxon>
        <taxon>Gammaproteobacteria</taxon>
        <taxon>Enterobacterales</taxon>
        <taxon>Enterobacteriaceae</taxon>
        <taxon>Kosakonia</taxon>
    </lineage>
</organism>
<protein>
    <recommendedName>
        <fullName evidence="5">Isochorismate synthase MenF</fullName>
        <ecNumber evidence="5">5.4.4.2</ecNumber>
    </recommendedName>
    <alternativeName>
        <fullName evidence="5">Isochorismate mutase</fullName>
    </alternativeName>
</protein>
<dbReference type="PANTHER" id="PTHR47253:SF4">
    <property type="entry name" value="ISOCHORISMATE SYNTHASE 2, CHLOROPLASTIC"/>
    <property type="match status" value="1"/>
</dbReference>
<comment type="cofactor">
    <cofactor evidence="5">
        <name>Mg(2+)</name>
        <dbReference type="ChEBI" id="CHEBI:18420"/>
    </cofactor>
</comment>
<dbReference type="NCBIfam" id="NF011588">
    <property type="entry name" value="PRK15012.1"/>
    <property type="match status" value="1"/>
</dbReference>
<dbReference type="PANTHER" id="PTHR47253">
    <property type="match status" value="1"/>
</dbReference>
<dbReference type="UniPathway" id="UPA01057">
    <property type="reaction ID" value="UER00163"/>
</dbReference>
<keyword evidence="5" id="KW-0474">Menaquinone biosynthesis</keyword>
<evidence type="ECO:0000313" key="8">
    <source>
        <dbReference type="Proteomes" id="UP000198975"/>
    </source>
</evidence>
<dbReference type="EC" id="5.4.4.2" evidence="5"/>
<dbReference type="InterPro" id="IPR034681">
    <property type="entry name" value="MenF"/>
</dbReference>
<sequence>MYSISSALEHLHNRLADDLPHSPGFCFFDAPFPLNDSFDPLAWLASQPVYPQFYWQQRSGEDEAAALGALRHFASLPLAQQFLQQCPDDVRAWGLNAFNLQQGALFLPRLEWRREGGQAILRLYLLSEHSLHDDAVHAADFLQTLTAFKPLASAQQVCVEQRHVPDREGWETLMAQALRALDKAELDKVVLARATDYAFSNAVHAASLMAASRRLNHHCFHFLFAFDAQQAFLGSSPERLWRRRGTALRTEALAGTVASHDDDQQAQRLADWLMSDDKNQRENMLVVEDICQRLQRETGALEVLPPQVIRLRKVQHLRRCIWTDLQTPDDALCLQLLQPTAAVAGLPRREAWAFIQQHEPFEREWYAGSAGYLSRAQSEFCVALRSAKINGNTVRLYAGAGIVPGSDAEQEWQEIENKAAGLRSLL</sequence>
<feature type="active site" description="Proton donor" evidence="5">
    <location>
        <position position="238"/>
    </location>
</feature>
<evidence type="ECO:0000259" key="6">
    <source>
        <dbReference type="Pfam" id="PF00425"/>
    </source>
</evidence>
<evidence type="ECO:0000256" key="4">
    <source>
        <dbReference type="ARBA" id="ARBA00023235"/>
    </source>
</evidence>
<dbReference type="InterPro" id="IPR015890">
    <property type="entry name" value="Chorismate_C"/>
</dbReference>
<dbReference type="Gene3D" id="3.60.120.10">
    <property type="entry name" value="Anthranilate synthase"/>
    <property type="match status" value="1"/>
</dbReference>
<dbReference type="HAMAP" id="MF_01935">
    <property type="entry name" value="MenF"/>
    <property type="match status" value="1"/>
</dbReference>
<dbReference type="GO" id="GO:0009234">
    <property type="term" value="P:menaquinone biosynthetic process"/>
    <property type="evidence" value="ECO:0007669"/>
    <property type="project" value="UniProtKB-UniRule"/>
</dbReference>
<dbReference type="InterPro" id="IPR005801">
    <property type="entry name" value="ADC_synthase"/>
</dbReference>
<evidence type="ECO:0000256" key="1">
    <source>
        <dbReference type="ARBA" id="ARBA00000799"/>
    </source>
</evidence>
<proteinExistence type="inferred from homology"/>
<name>A0A1C3Z495_9ENTR</name>
<comment type="similarity">
    <text evidence="2 5">Belongs to the isochorismate synthase family.</text>
</comment>
<evidence type="ECO:0000256" key="3">
    <source>
        <dbReference type="ARBA" id="ARBA00022842"/>
    </source>
</evidence>
<feature type="binding site" evidence="5">
    <location>
        <position position="414"/>
    </location>
    <ligand>
        <name>Mg(2+)</name>
        <dbReference type="ChEBI" id="CHEBI:18420"/>
    </ligand>
</feature>
<accession>A0A1C3Z495</accession>
<dbReference type="NCBIfam" id="TIGR00543">
    <property type="entry name" value="isochor_syn"/>
    <property type="match status" value="1"/>
</dbReference>
<dbReference type="Proteomes" id="UP000198975">
    <property type="component" value="Unassembled WGS sequence"/>
</dbReference>
<feature type="domain" description="Chorismate-utilising enzyme C-terminal" evidence="6">
    <location>
        <begin position="167"/>
        <end position="418"/>
    </location>
</feature>
<comment type="catalytic activity">
    <reaction evidence="1 5">
        <text>chorismate = isochorismate</text>
        <dbReference type="Rhea" id="RHEA:18985"/>
        <dbReference type="ChEBI" id="CHEBI:29748"/>
        <dbReference type="ChEBI" id="CHEBI:29780"/>
        <dbReference type="EC" id="5.4.4.2"/>
    </reaction>
</comment>
<keyword evidence="3 5" id="KW-0460">Magnesium</keyword>
<comment type="pathway">
    <text evidence="5">Quinol/quinone metabolism; 1,4-dihydroxy-2-naphthoate biosynthesis; 1,4-dihydroxy-2-naphthoate from chorismate: step 1/7.</text>
</comment>
<evidence type="ECO:0000256" key="5">
    <source>
        <dbReference type="HAMAP-Rule" id="MF_01935"/>
    </source>
</evidence>
<dbReference type="InterPro" id="IPR004561">
    <property type="entry name" value="IsoChor_synthase"/>
</dbReference>
<dbReference type="SUPFAM" id="SSF56322">
    <property type="entry name" value="ADC synthase"/>
    <property type="match status" value="1"/>
</dbReference>
<reference evidence="8" key="1">
    <citation type="submission" date="2016-08" db="EMBL/GenBank/DDBJ databases">
        <authorList>
            <person name="Varghese N."/>
            <person name="Submissions Spin"/>
        </authorList>
    </citation>
    <scope>NUCLEOTIDE SEQUENCE [LARGE SCALE GENOMIC DNA]</scope>
    <source>
        <strain evidence="8">REICA_082</strain>
    </source>
</reference>
<dbReference type="EMBL" id="FMAY01000001">
    <property type="protein sequence ID" value="SCB77088.1"/>
    <property type="molecule type" value="Genomic_DNA"/>
</dbReference>
<evidence type="ECO:0000256" key="2">
    <source>
        <dbReference type="ARBA" id="ARBA00005297"/>
    </source>
</evidence>
<keyword evidence="8" id="KW-1185">Reference proteome</keyword>
<dbReference type="Pfam" id="PF00425">
    <property type="entry name" value="Chorismate_bind"/>
    <property type="match status" value="1"/>
</dbReference>
<keyword evidence="5" id="KW-0479">Metal-binding</keyword>
<comment type="pathway">
    <text evidence="5">Quinol/quinone metabolism; menaquinone biosynthesis.</text>
</comment>
<dbReference type="AlphaFoldDB" id="A0A1C3Z495"/>
<dbReference type="RefSeq" id="WP_088238118.1">
    <property type="nucleotide sequence ID" value="NZ_FMAY01000001.1"/>
</dbReference>
<dbReference type="GO" id="GO:0000287">
    <property type="term" value="F:magnesium ion binding"/>
    <property type="evidence" value="ECO:0007669"/>
    <property type="project" value="UniProtKB-UniRule"/>
</dbReference>
<evidence type="ECO:0000313" key="7">
    <source>
        <dbReference type="EMBL" id="SCB77088.1"/>
    </source>
</evidence>
<feature type="active site" description="Proton acceptor" evidence="5">
    <location>
        <position position="188"/>
    </location>
</feature>
<feature type="binding site" evidence="5">
    <location>
        <position position="282"/>
    </location>
    <ligand>
        <name>Mg(2+)</name>
        <dbReference type="ChEBI" id="CHEBI:18420"/>
    </ligand>
</feature>
<dbReference type="InterPro" id="IPR044250">
    <property type="entry name" value="MenF-like"/>
</dbReference>
<gene>
    <name evidence="5" type="primary">menF</name>
    <name evidence="7" type="ORF">GA0061071_101344</name>
</gene>
<comment type="function">
    <text evidence="5">Catalyzes the conversion of chorismate to isochorismate.</text>
</comment>
<dbReference type="UniPathway" id="UPA00079"/>